<keyword evidence="4" id="KW-0479">Metal-binding</keyword>
<accession>A0A1I6T2D4</accession>
<dbReference type="Proteomes" id="UP000198785">
    <property type="component" value="Unassembled WGS sequence"/>
</dbReference>
<evidence type="ECO:0000313" key="10">
    <source>
        <dbReference type="EMBL" id="SFS83210.1"/>
    </source>
</evidence>
<organism evidence="10 11">
    <name type="scientific">Sphingobacterium wenxiniae</name>
    <dbReference type="NCBI Taxonomy" id="683125"/>
    <lineage>
        <taxon>Bacteria</taxon>
        <taxon>Pseudomonadati</taxon>
        <taxon>Bacteroidota</taxon>
        <taxon>Sphingobacteriia</taxon>
        <taxon>Sphingobacteriales</taxon>
        <taxon>Sphingobacteriaceae</taxon>
        <taxon>Sphingobacterium</taxon>
    </lineage>
</organism>
<dbReference type="SUPFAM" id="SSF54292">
    <property type="entry name" value="2Fe-2S ferredoxin-like"/>
    <property type="match status" value="1"/>
</dbReference>
<evidence type="ECO:0000259" key="9">
    <source>
        <dbReference type="PROSITE" id="PS51085"/>
    </source>
</evidence>
<name>A0A1I6T2D4_9SPHI</name>
<dbReference type="GO" id="GO:0046872">
    <property type="term" value="F:metal ion binding"/>
    <property type="evidence" value="ECO:0007669"/>
    <property type="project" value="UniProtKB-KW"/>
</dbReference>
<evidence type="ECO:0000256" key="7">
    <source>
        <dbReference type="ARBA" id="ARBA00023014"/>
    </source>
</evidence>
<dbReference type="Gene3D" id="3.10.20.30">
    <property type="match status" value="1"/>
</dbReference>
<dbReference type="InterPro" id="IPR001041">
    <property type="entry name" value="2Fe-2S_ferredoxin-type"/>
</dbReference>
<keyword evidence="5" id="KW-0249">Electron transport</keyword>
<evidence type="ECO:0000256" key="1">
    <source>
        <dbReference type="ARBA" id="ARBA00007874"/>
    </source>
</evidence>
<dbReference type="RefSeq" id="WP_093365369.1">
    <property type="nucleotide sequence ID" value="NZ_FOZZ01000005.1"/>
</dbReference>
<dbReference type="AlphaFoldDB" id="A0A1I6T2D4"/>
<evidence type="ECO:0000256" key="4">
    <source>
        <dbReference type="ARBA" id="ARBA00022723"/>
    </source>
</evidence>
<gene>
    <name evidence="10" type="ORF">SAMN05660206_105212</name>
</gene>
<keyword evidence="2" id="KW-0813">Transport</keyword>
<dbReference type="PROSITE" id="PS51085">
    <property type="entry name" value="2FE2S_FER_2"/>
    <property type="match status" value="1"/>
</dbReference>
<dbReference type="InterPro" id="IPR036010">
    <property type="entry name" value="2Fe-2S_ferredoxin-like_sf"/>
</dbReference>
<keyword evidence="7" id="KW-0411">Iron-sulfur</keyword>
<protein>
    <submittedName>
        <fullName evidence="10">Ferredoxin</fullName>
    </submittedName>
</protein>
<dbReference type="STRING" id="683125.SAMN05660206_105212"/>
<dbReference type="OrthoDB" id="9807864at2"/>
<keyword evidence="3" id="KW-0001">2Fe-2S</keyword>
<keyword evidence="11" id="KW-1185">Reference proteome</keyword>
<evidence type="ECO:0000256" key="8">
    <source>
        <dbReference type="ARBA" id="ARBA00034078"/>
    </source>
</evidence>
<sequence length="110" mass="12342">MNPKEETKPAETQDEKSENVEVTLTLYGNTKHIQWNKQIPLLDAMLNAGINAPHSCCRGTCGTCVCKLEEGEVRLKRNFVLSETYIQQGLILTCVAVPISARVKINYDEF</sequence>
<dbReference type="InterPro" id="IPR012675">
    <property type="entry name" value="Beta-grasp_dom_sf"/>
</dbReference>
<evidence type="ECO:0000256" key="3">
    <source>
        <dbReference type="ARBA" id="ARBA00022714"/>
    </source>
</evidence>
<dbReference type="PANTHER" id="PTHR43112:SF3">
    <property type="entry name" value="FERREDOXIN-2, CHLOROPLASTIC"/>
    <property type="match status" value="1"/>
</dbReference>
<dbReference type="GO" id="GO:0051537">
    <property type="term" value="F:2 iron, 2 sulfur cluster binding"/>
    <property type="evidence" value="ECO:0007669"/>
    <property type="project" value="UniProtKB-KW"/>
</dbReference>
<comment type="cofactor">
    <cofactor evidence="8">
        <name>[2Fe-2S] cluster</name>
        <dbReference type="ChEBI" id="CHEBI:190135"/>
    </cofactor>
</comment>
<comment type="similarity">
    <text evidence="1">Belongs to the 2Fe2S plant-type ferredoxin family.</text>
</comment>
<dbReference type="EMBL" id="FOZZ01000005">
    <property type="protein sequence ID" value="SFS83210.1"/>
    <property type="molecule type" value="Genomic_DNA"/>
</dbReference>
<proteinExistence type="inferred from homology"/>
<evidence type="ECO:0000256" key="5">
    <source>
        <dbReference type="ARBA" id="ARBA00022982"/>
    </source>
</evidence>
<evidence type="ECO:0000313" key="11">
    <source>
        <dbReference type="Proteomes" id="UP000198785"/>
    </source>
</evidence>
<evidence type="ECO:0000256" key="2">
    <source>
        <dbReference type="ARBA" id="ARBA00022448"/>
    </source>
</evidence>
<dbReference type="Pfam" id="PF00111">
    <property type="entry name" value="Fer2"/>
    <property type="match status" value="1"/>
</dbReference>
<feature type="domain" description="2Fe-2S ferredoxin-type" evidence="9">
    <location>
        <begin position="20"/>
        <end position="110"/>
    </location>
</feature>
<evidence type="ECO:0000256" key="6">
    <source>
        <dbReference type="ARBA" id="ARBA00023004"/>
    </source>
</evidence>
<dbReference type="CDD" id="cd00207">
    <property type="entry name" value="fer2"/>
    <property type="match status" value="1"/>
</dbReference>
<dbReference type="PANTHER" id="PTHR43112">
    <property type="entry name" value="FERREDOXIN"/>
    <property type="match status" value="1"/>
</dbReference>
<keyword evidence="6" id="KW-0408">Iron</keyword>
<reference evidence="10 11" key="1">
    <citation type="submission" date="2016-10" db="EMBL/GenBank/DDBJ databases">
        <authorList>
            <person name="de Groot N.N."/>
        </authorList>
    </citation>
    <scope>NUCLEOTIDE SEQUENCE [LARGE SCALE GENOMIC DNA]</scope>
    <source>
        <strain evidence="10 11">DSM 22789</strain>
    </source>
</reference>